<organism evidence="2">
    <name type="scientific">hydrothermal vent metagenome</name>
    <dbReference type="NCBI Taxonomy" id="652676"/>
    <lineage>
        <taxon>unclassified sequences</taxon>
        <taxon>metagenomes</taxon>
        <taxon>ecological metagenomes</taxon>
    </lineage>
</organism>
<sequence length="99" mass="11978">MFRDKNITAEQFAKKFISLKESFDKKDEILLNSEYHQEMRNYIVSLYHNLIISQEITDKIFNDIREAEMSNLNRLQKLKNRTSYKKDKHKSQSRNEDFG</sequence>
<proteinExistence type="predicted"/>
<feature type="compositionally biased region" description="Basic residues" evidence="1">
    <location>
        <begin position="78"/>
        <end position="92"/>
    </location>
</feature>
<dbReference type="EMBL" id="FPHG01000008">
    <property type="protein sequence ID" value="SFV51229.1"/>
    <property type="molecule type" value="Genomic_DNA"/>
</dbReference>
<evidence type="ECO:0000256" key="1">
    <source>
        <dbReference type="SAM" id="MobiDB-lite"/>
    </source>
</evidence>
<accession>A0A1W1BCM9</accession>
<name>A0A1W1BCM9_9ZZZZ</name>
<evidence type="ECO:0000313" key="2">
    <source>
        <dbReference type="EMBL" id="SFV51229.1"/>
    </source>
</evidence>
<reference evidence="2" key="1">
    <citation type="submission" date="2016-10" db="EMBL/GenBank/DDBJ databases">
        <authorList>
            <person name="de Groot N.N."/>
        </authorList>
    </citation>
    <scope>NUCLEOTIDE SEQUENCE</scope>
</reference>
<feature type="region of interest" description="Disordered" evidence="1">
    <location>
        <begin position="78"/>
        <end position="99"/>
    </location>
</feature>
<protein>
    <submittedName>
        <fullName evidence="2">Uncharacterized protein</fullName>
    </submittedName>
</protein>
<gene>
    <name evidence="2" type="ORF">MNB_SV-9-346</name>
</gene>
<dbReference type="AlphaFoldDB" id="A0A1W1BCM9"/>